<dbReference type="PRINTS" id="PR00080">
    <property type="entry name" value="SDRFAMILY"/>
</dbReference>
<organism evidence="5 6">
    <name type="scientific">Apiotrichum porosum</name>
    <dbReference type="NCBI Taxonomy" id="105984"/>
    <lineage>
        <taxon>Eukaryota</taxon>
        <taxon>Fungi</taxon>
        <taxon>Dikarya</taxon>
        <taxon>Basidiomycota</taxon>
        <taxon>Agaricomycotina</taxon>
        <taxon>Tremellomycetes</taxon>
        <taxon>Trichosporonales</taxon>
        <taxon>Trichosporonaceae</taxon>
        <taxon>Apiotrichum</taxon>
    </lineage>
</organism>
<dbReference type="EMBL" id="RSCE01000011">
    <property type="protein sequence ID" value="RSH79022.1"/>
    <property type="molecule type" value="Genomic_DNA"/>
</dbReference>
<keyword evidence="6" id="KW-1185">Reference proteome</keyword>
<dbReference type="PROSITE" id="PS00061">
    <property type="entry name" value="ADH_SHORT"/>
    <property type="match status" value="1"/>
</dbReference>
<dbReference type="PANTHER" id="PTHR42760:SF5">
    <property type="entry name" value="2-DEHYDRO-3-DEOXY-D-GLUCONATE 5-DEHYDROGENASE"/>
    <property type="match status" value="1"/>
</dbReference>
<dbReference type="GeneID" id="39586493"/>
<dbReference type="Pfam" id="PF13561">
    <property type="entry name" value="adh_short_C2"/>
    <property type="match status" value="1"/>
</dbReference>
<gene>
    <name evidence="5" type="ORF">EHS24_001950</name>
</gene>
<dbReference type="InterPro" id="IPR002347">
    <property type="entry name" value="SDR_fam"/>
</dbReference>
<keyword evidence="2" id="KW-0521">NADP</keyword>
<feature type="domain" description="Ketoreductase" evidence="4">
    <location>
        <begin position="23"/>
        <end position="200"/>
    </location>
</feature>
<evidence type="ECO:0000256" key="2">
    <source>
        <dbReference type="ARBA" id="ARBA00022857"/>
    </source>
</evidence>
<dbReference type="Gene3D" id="3.40.50.720">
    <property type="entry name" value="NAD(P)-binding Rossmann-like Domain"/>
    <property type="match status" value="1"/>
</dbReference>
<dbReference type="OrthoDB" id="294295at2759"/>
<sequence>MVATALDATPSNPALELFQLKGETALVTGGSRGIGAAIAIALAQAGAAVIIAQRDVNNTATRDAIRAAGGSAEVVAADLGDVSDAKEVFGRALDVADVSILVNCGGILRRNDSVDIEVDEWNSVLDVNLNSLFFLSQAAGKHFIPKGRGTIINVASLNSFVGGSRVASYAAAKAAVTSLTKALSNEWSKHNIRVNAIAPGSIATDINTDLRGNPELYANRLSGIPGGRWGEPRDFAGPAVFLASRASQYITGETLIVDGGAMGKGPI</sequence>
<dbReference type="STRING" id="105984.A0A427XJP9"/>
<reference evidence="5 6" key="1">
    <citation type="submission" date="2018-11" db="EMBL/GenBank/DDBJ databases">
        <title>Genome sequence of Apiotrichum porosum DSM 27194.</title>
        <authorList>
            <person name="Aliyu H."/>
            <person name="Gorte O."/>
            <person name="Ochsenreither K."/>
        </authorList>
    </citation>
    <scope>NUCLEOTIDE SEQUENCE [LARGE SCALE GENOMIC DNA]</scope>
    <source>
        <strain evidence="5 6">DSM 27194</strain>
    </source>
</reference>
<dbReference type="AlphaFoldDB" id="A0A427XJP9"/>
<protein>
    <recommendedName>
        <fullName evidence="4">Ketoreductase domain-containing protein</fullName>
    </recommendedName>
</protein>
<dbReference type="PRINTS" id="PR00081">
    <property type="entry name" value="GDHRDH"/>
</dbReference>
<dbReference type="Proteomes" id="UP000279236">
    <property type="component" value="Unassembled WGS sequence"/>
</dbReference>
<evidence type="ECO:0000259" key="4">
    <source>
        <dbReference type="SMART" id="SM00822"/>
    </source>
</evidence>
<dbReference type="InterPro" id="IPR036291">
    <property type="entry name" value="NAD(P)-bd_dom_sf"/>
</dbReference>
<dbReference type="SMART" id="SM00822">
    <property type="entry name" value="PKS_KR"/>
    <property type="match status" value="1"/>
</dbReference>
<comment type="caution">
    <text evidence="5">The sequence shown here is derived from an EMBL/GenBank/DDBJ whole genome shotgun (WGS) entry which is preliminary data.</text>
</comment>
<name>A0A427XJP9_9TREE</name>
<dbReference type="InterPro" id="IPR020904">
    <property type="entry name" value="Sc_DH/Rdtase_CS"/>
</dbReference>
<accession>A0A427XJP9</accession>
<comment type="similarity">
    <text evidence="1">Belongs to the short-chain dehydrogenases/reductases (SDR) family.</text>
</comment>
<dbReference type="FunFam" id="3.40.50.720:FF:000084">
    <property type="entry name" value="Short-chain dehydrogenase reductase"/>
    <property type="match status" value="1"/>
</dbReference>
<evidence type="ECO:0000313" key="6">
    <source>
        <dbReference type="Proteomes" id="UP000279236"/>
    </source>
</evidence>
<dbReference type="SUPFAM" id="SSF51735">
    <property type="entry name" value="NAD(P)-binding Rossmann-fold domains"/>
    <property type="match status" value="1"/>
</dbReference>
<keyword evidence="3" id="KW-0560">Oxidoreductase</keyword>
<dbReference type="GO" id="GO:0016616">
    <property type="term" value="F:oxidoreductase activity, acting on the CH-OH group of donors, NAD or NADP as acceptor"/>
    <property type="evidence" value="ECO:0007669"/>
    <property type="project" value="UniProtKB-ARBA"/>
</dbReference>
<proteinExistence type="inferred from homology"/>
<dbReference type="PANTHER" id="PTHR42760">
    <property type="entry name" value="SHORT-CHAIN DEHYDROGENASES/REDUCTASES FAMILY MEMBER"/>
    <property type="match status" value="1"/>
</dbReference>
<dbReference type="InterPro" id="IPR057326">
    <property type="entry name" value="KR_dom"/>
</dbReference>
<evidence type="ECO:0000256" key="1">
    <source>
        <dbReference type="ARBA" id="ARBA00006484"/>
    </source>
</evidence>
<evidence type="ECO:0000256" key="3">
    <source>
        <dbReference type="ARBA" id="ARBA00023002"/>
    </source>
</evidence>
<evidence type="ECO:0000313" key="5">
    <source>
        <dbReference type="EMBL" id="RSH79022.1"/>
    </source>
</evidence>
<dbReference type="RefSeq" id="XP_028474169.1">
    <property type="nucleotide sequence ID" value="XM_028617706.1"/>
</dbReference>